<protein>
    <recommendedName>
        <fullName evidence="4">RRM domain-containing protein</fullName>
    </recommendedName>
</protein>
<organism evidence="5 6">
    <name type="scientific">Bonamia ostreae</name>
    <dbReference type="NCBI Taxonomy" id="126728"/>
    <lineage>
        <taxon>Eukaryota</taxon>
        <taxon>Sar</taxon>
        <taxon>Rhizaria</taxon>
        <taxon>Endomyxa</taxon>
        <taxon>Ascetosporea</taxon>
        <taxon>Haplosporida</taxon>
        <taxon>Bonamia</taxon>
    </lineage>
</organism>
<dbReference type="InterPro" id="IPR035979">
    <property type="entry name" value="RBD_domain_sf"/>
</dbReference>
<evidence type="ECO:0000259" key="4">
    <source>
        <dbReference type="PROSITE" id="PS50102"/>
    </source>
</evidence>
<dbReference type="InterPro" id="IPR012677">
    <property type="entry name" value="Nucleotide-bd_a/b_plait_sf"/>
</dbReference>
<evidence type="ECO:0000256" key="2">
    <source>
        <dbReference type="PROSITE-ProRule" id="PRU00176"/>
    </source>
</evidence>
<dbReference type="PANTHER" id="PTHR23236:SF92">
    <property type="entry name" value="POLYADENYLATE-BINDING PROTEIN 1"/>
    <property type="match status" value="1"/>
</dbReference>
<dbReference type="SMART" id="SM00360">
    <property type="entry name" value="RRM"/>
    <property type="match status" value="1"/>
</dbReference>
<dbReference type="PROSITE" id="PS50102">
    <property type="entry name" value="RRM"/>
    <property type="match status" value="1"/>
</dbReference>
<evidence type="ECO:0000256" key="1">
    <source>
        <dbReference type="ARBA" id="ARBA00022884"/>
    </source>
</evidence>
<reference evidence="5 6" key="1">
    <citation type="journal article" date="2024" name="BMC Biol.">
        <title>Comparative genomics of Ascetosporea gives new insight into the evolutionary basis for animal parasitism in Rhizaria.</title>
        <authorList>
            <person name="Hiltunen Thoren M."/>
            <person name="Onut-Brannstrom I."/>
            <person name="Alfjorden A."/>
            <person name="Peckova H."/>
            <person name="Swords F."/>
            <person name="Hooper C."/>
            <person name="Holzer A.S."/>
            <person name="Bass D."/>
            <person name="Burki F."/>
        </authorList>
    </citation>
    <scope>NUCLEOTIDE SEQUENCE [LARGE SCALE GENOMIC DNA]</scope>
    <source>
        <strain evidence="5">20-A016</strain>
    </source>
</reference>
<dbReference type="PANTHER" id="PTHR23236">
    <property type="entry name" value="EUKARYOTIC TRANSLATION INITIATION FACTOR 4B/4H"/>
    <property type="match status" value="1"/>
</dbReference>
<sequence length="213" mass="24357">MKQIAQAGDDAQGTTLSKLDLESAKVFESMDKRDKDMGTLLDKYKKLYQKKRQMLVIQKSIAKQFSLSMRTAQHINESLLEDPTRDKNSVHVTNLPGTVTVESLRTHFEGCGKVVRATIPLNRAGRSKGYAFVEFEAEEAVEEALKMSGGEIEERVVLIHRKRKNIPGMGSKSWRSHRRAGRRGRPRGRRRFSRGRNRFRGRTGRNSLLRGRF</sequence>
<gene>
    <name evidence="5" type="ORF">MHBO_004259</name>
</gene>
<dbReference type="Pfam" id="PF00076">
    <property type="entry name" value="RRM_1"/>
    <property type="match status" value="1"/>
</dbReference>
<feature type="domain" description="RRM" evidence="4">
    <location>
        <begin position="88"/>
        <end position="164"/>
    </location>
</feature>
<keyword evidence="6" id="KW-1185">Reference proteome</keyword>
<evidence type="ECO:0000313" key="6">
    <source>
        <dbReference type="Proteomes" id="UP001439008"/>
    </source>
</evidence>
<feature type="compositionally biased region" description="Basic residues" evidence="3">
    <location>
        <begin position="174"/>
        <end position="203"/>
    </location>
</feature>
<dbReference type="CDD" id="cd00590">
    <property type="entry name" value="RRM_SF"/>
    <property type="match status" value="1"/>
</dbReference>
<dbReference type="InterPro" id="IPR000504">
    <property type="entry name" value="RRM_dom"/>
</dbReference>
<comment type="caution">
    <text evidence="5">The sequence shown here is derived from an EMBL/GenBank/DDBJ whole genome shotgun (WGS) entry which is preliminary data.</text>
</comment>
<dbReference type="EMBL" id="JBDODL010003545">
    <property type="protein sequence ID" value="MES1922736.1"/>
    <property type="molecule type" value="Genomic_DNA"/>
</dbReference>
<evidence type="ECO:0000256" key="3">
    <source>
        <dbReference type="SAM" id="MobiDB-lite"/>
    </source>
</evidence>
<dbReference type="SUPFAM" id="SSF54928">
    <property type="entry name" value="RNA-binding domain, RBD"/>
    <property type="match status" value="1"/>
</dbReference>
<dbReference type="Gene3D" id="3.30.70.330">
    <property type="match status" value="1"/>
</dbReference>
<feature type="region of interest" description="Disordered" evidence="3">
    <location>
        <begin position="167"/>
        <end position="213"/>
    </location>
</feature>
<accession>A0ABV2ATH8</accession>
<dbReference type="Proteomes" id="UP001439008">
    <property type="component" value="Unassembled WGS sequence"/>
</dbReference>
<evidence type="ECO:0000313" key="5">
    <source>
        <dbReference type="EMBL" id="MES1922736.1"/>
    </source>
</evidence>
<proteinExistence type="predicted"/>
<keyword evidence="1 2" id="KW-0694">RNA-binding</keyword>
<name>A0ABV2ATH8_9EUKA</name>